<evidence type="ECO:0000256" key="1">
    <source>
        <dbReference type="SAM" id="MobiDB-lite"/>
    </source>
</evidence>
<dbReference type="SMART" id="SM00100">
    <property type="entry name" value="cNMP"/>
    <property type="match status" value="2"/>
</dbReference>
<feature type="domain" description="Cyclic nucleotide-binding" evidence="2">
    <location>
        <begin position="164"/>
        <end position="304"/>
    </location>
</feature>
<dbReference type="InterPro" id="IPR014710">
    <property type="entry name" value="RmlC-like_jellyroll"/>
</dbReference>
<dbReference type="PRINTS" id="PR00103">
    <property type="entry name" value="CAMPKINASE"/>
</dbReference>
<dbReference type="GO" id="GO:0005829">
    <property type="term" value="C:cytosol"/>
    <property type="evidence" value="ECO:0007669"/>
    <property type="project" value="TreeGrafter"/>
</dbReference>
<organism evidence="3 4">
    <name type="scientific">Stentor coeruleus</name>
    <dbReference type="NCBI Taxonomy" id="5963"/>
    <lineage>
        <taxon>Eukaryota</taxon>
        <taxon>Sar</taxon>
        <taxon>Alveolata</taxon>
        <taxon>Ciliophora</taxon>
        <taxon>Postciliodesmatophora</taxon>
        <taxon>Heterotrichea</taxon>
        <taxon>Heterotrichida</taxon>
        <taxon>Stentoridae</taxon>
        <taxon>Stentor</taxon>
    </lineage>
</organism>
<dbReference type="GO" id="GO:0030552">
    <property type="term" value="F:cAMP binding"/>
    <property type="evidence" value="ECO:0007669"/>
    <property type="project" value="TreeGrafter"/>
</dbReference>
<dbReference type="Gene3D" id="2.60.120.10">
    <property type="entry name" value="Jelly Rolls"/>
    <property type="match status" value="2"/>
</dbReference>
<reference evidence="3 4" key="1">
    <citation type="submission" date="2016-11" db="EMBL/GenBank/DDBJ databases">
        <title>The macronuclear genome of Stentor coeruleus: a giant cell with tiny introns.</title>
        <authorList>
            <person name="Slabodnick M."/>
            <person name="Ruby J.G."/>
            <person name="Reiff S.B."/>
            <person name="Swart E.C."/>
            <person name="Gosai S."/>
            <person name="Prabakaran S."/>
            <person name="Witkowska E."/>
            <person name="Larue G.E."/>
            <person name="Fisher S."/>
            <person name="Freeman R.M."/>
            <person name="Gunawardena J."/>
            <person name="Chu W."/>
            <person name="Stover N.A."/>
            <person name="Gregory B.D."/>
            <person name="Nowacki M."/>
            <person name="Derisi J."/>
            <person name="Roy S.W."/>
            <person name="Marshall W.F."/>
            <person name="Sood P."/>
        </authorList>
    </citation>
    <scope>NUCLEOTIDE SEQUENCE [LARGE SCALE GENOMIC DNA]</scope>
    <source>
        <strain evidence="3">WM001</strain>
    </source>
</reference>
<dbReference type="InterPro" id="IPR000595">
    <property type="entry name" value="cNMP-bd_dom"/>
</dbReference>
<dbReference type="InterPro" id="IPR018488">
    <property type="entry name" value="cNMP-bd_CS"/>
</dbReference>
<feature type="domain" description="Cyclic nucleotide-binding" evidence="2">
    <location>
        <begin position="59"/>
        <end position="161"/>
    </location>
</feature>
<dbReference type="GO" id="GO:0005952">
    <property type="term" value="C:cAMP-dependent protein kinase complex"/>
    <property type="evidence" value="ECO:0007669"/>
    <property type="project" value="InterPro"/>
</dbReference>
<dbReference type="OrthoDB" id="2021138at2759"/>
<evidence type="ECO:0000259" key="2">
    <source>
        <dbReference type="PROSITE" id="PS50042"/>
    </source>
</evidence>
<evidence type="ECO:0000313" key="3">
    <source>
        <dbReference type="EMBL" id="OMJ96007.1"/>
    </source>
</evidence>
<dbReference type="InterPro" id="IPR018490">
    <property type="entry name" value="cNMP-bd_dom_sf"/>
</dbReference>
<accession>A0A1R2D415</accession>
<dbReference type="InterPro" id="IPR050503">
    <property type="entry name" value="cAMP-dep_PK_reg_su-like"/>
</dbReference>
<dbReference type="Pfam" id="PF00027">
    <property type="entry name" value="cNMP_binding"/>
    <property type="match status" value="2"/>
</dbReference>
<dbReference type="GO" id="GO:0034236">
    <property type="term" value="F:protein kinase A catalytic subunit binding"/>
    <property type="evidence" value="ECO:0007669"/>
    <property type="project" value="TreeGrafter"/>
</dbReference>
<protein>
    <recommendedName>
        <fullName evidence="2">Cyclic nucleotide-binding domain-containing protein</fullName>
    </recommendedName>
</protein>
<dbReference type="CDD" id="cd00038">
    <property type="entry name" value="CAP_ED"/>
    <property type="match status" value="2"/>
</dbReference>
<evidence type="ECO:0000313" key="4">
    <source>
        <dbReference type="Proteomes" id="UP000187209"/>
    </source>
</evidence>
<sequence>MDSKLSILKAILSKDKTDRDATDLRAISSLIANVKFFESLKHFKSTFKEVCINLTYEFFEKSKYIFREGEYGDKFFILIQGEAGVLITIKEKGENIIKEVLVYRDGAGFGELALTDRKPRAASILAKSDCHLAVLDKQSYNRILASLLKQKRMEFIDFLQTQALFKTWTRGSLLKLSYCFEEKTYKKGRIIYMEDQIMDYLYLLREGEVKISKNIKIGFIEKSDILSRAAVHLKKIYRHKADMSILSQGEWVGINDIDNSTYTSTCTCISNEAKMLMISKQDFKQRLNNAESQNIINTDKFLRNSIHENSINSITKIIKERISSPYKKLFLEKSNDKISTSDIKKYGEKRYSLVKPKRALIIQKTNRKNIKICSDEEDEVHINRNLDSTLKKDNRDYSFIMNEKGANSQRARTSIPKSRLGSSDKRPTSCNAKLEKRCSNQNYNKTLTTSEMTQKFELNESLNFNTPRVQTQQDMKIEKFNLLLAHIQPLGRLKKKKAEAKTDEEFKNIHVIKKNKTFRKNNPTNWSFRSIKISPKSFIISQDVI</sequence>
<feature type="compositionally biased region" description="Polar residues" evidence="1">
    <location>
        <begin position="405"/>
        <end position="416"/>
    </location>
</feature>
<feature type="region of interest" description="Disordered" evidence="1">
    <location>
        <begin position="403"/>
        <end position="431"/>
    </location>
</feature>
<proteinExistence type="predicted"/>
<dbReference type="PANTHER" id="PTHR11635">
    <property type="entry name" value="CAMP-DEPENDENT PROTEIN KINASE REGULATORY CHAIN"/>
    <property type="match status" value="1"/>
</dbReference>
<keyword evidence="4" id="KW-1185">Reference proteome</keyword>
<dbReference type="AlphaFoldDB" id="A0A1R2D415"/>
<name>A0A1R2D415_9CILI</name>
<gene>
    <name evidence="3" type="ORF">SteCoe_382</name>
</gene>
<dbReference type="PANTHER" id="PTHR11635:SF152">
    <property type="entry name" value="CAMP-DEPENDENT PROTEIN KINASE TYPE I REGULATORY SUBUNIT-RELATED"/>
    <property type="match status" value="1"/>
</dbReference>
<comment type="caution">
    <text evidence="3">The sequence shown here is derived from an EMBL/GenBank/DDBJ whole genome shotgun (WGS) entry which is preliminary data.</text>
</comment>
<dbReference type="PROSITE" id="PS00889">
    <property type="entry name" value="CNMP_BINDING_2"/>
    <property type="match status" value="1"/>
</dbReference>
<dbReference type="SUPFAM" id="SSF51206">
    <property type="entry name" value="cAMP-binding domain-like"/>
    <property type="match status" value="2"/>
</dbReference>
<dbReference type="GO" id="GO:0004862">
    <property type="term" value="F:cAMP-dependent protein kinase inhibitor activity"/>
    <property type="evidence" value="ECO:0007669"/>
    <property type="project" value="TreeGrafter"/>
</dbReference>
<feature type="compositionally biased region" description="Basic and acidic residues" evidence="1">
    <location>
        <begin position="422"/>
        <end position="431"/>
    </location>
</feature>
<dbReference type="PROSITE" id="PS50042">
    <property type="entry name" value="CNMP_BINDING_3"/>
    <property type="match status" value="2"/>
</dbReference>
<dbReference type="Proteomes" id="UP000187209">
    <property type="component" value="Unassembled WGS sequence"/>
</dbReference>
<dbReference type="EMBL" id="MPUH01000004">
    <property type="protein sequence ID" value="OMJ96007.1"/>
    <property type="molecule type" value="Genomic_DNA"/>
</dbReference>